<dbReference type="PANTHER" id="PTHR10829:SF29">
    <property type="entry name" value="COACTOSIN-LIKE PROTEIN"/>
    <property type="match status" value="1"/>
</dbReference>
<dbReference type="InterPro" id="IPR002108">
    <property type="entry name" value="ADF-H"/>
</dbReference>
<comment type="subcellular location">
    <subcellularLocation>
        <location evidence="1">Cytoplasm</location>
        <location evidence="1">Cytoskeleton</location>
    </subcellularLocation>
</comment>
<evidence type="ECO:0000313" key="10">
    <source>
        <dbReference type="EMBL" id="CEK63781.1"/>
    </source>
</evidence>
<evidence type="ECO:0000256" key="5">
    <source>
        <dbReference type="ARBA" id="ARBA00038052"/>
    </source>
</evidence>
<evidence type="ECO:0000256" key="3">
    <source>
        <dbReference type="ARBA" id="ARBA00023203"/>
    </source>
</evidence>
<organism evidence="10">
    <name type="scientific">Arion vulgaris</name>
    <dbReference type="NCBI Taxonomy" id="1028688"/>
    <lineage>
        <taxon>Eukaryota</taxon>
        <taxon>Metazoa</taxon>
        <taxon>Spiralia</taxon>
        <taxon>Lophotrochozoa</taxon>
        <taxon>Mollusca</taxon>
        <taxon>Gastropoda</taxon>
        <taxon>Heterobranchia</taxon>
        <taxon>Euthyneura</taxon>
        <taxon>Panpulmonata</taxon>
        <taxon>Eupulmonata</taxon>
        <taxon>Stylommatophora</taxon>
        <taxon>Helicina</taxon>
        <taxon>Arionoidea</taxon>
        <taxon>Arionidae</taxon>
        <taxon>Arion</taxon>
    </lineage>
</organism>
<comment type="function">
    <text evidence="6">Binds to F-actin in a calcium-independent manner. Has no direct effect on actin depolymerization. Acts as a chaperone for ALOX5 (5LO), influencing both its stability and activity in leukotrienes synthesis.</text>
</comment>
<dbReference type="FunFam" id="3.40.20.10:FF:000018">
    <property type="entry name" value="Coactosin-like 1"/>
    <property type="match status" value="1"/>
</dbReference>
<proteinExistence type="inferred from homology"/>
<evidence type="ECO:0000259" key="9">
    <source>
        <dbReference type="PROSITE" id="PS51263"/>
    </source>
</evidence>
<dbReference type="CDD" id="cd11282">
    <property type="entry name" value="ADF_coactosin_like"/>
    <property type="match status" value="1"/>
</dbReference>
<dbReference type="GO" id="GO:0030427">
    <property type="term" value="C:site of polarized growth"/>
    <property type="evidence" value="ECO:0007669"/>
    <property type="project" value="TreeGrafter"/>
</dbReference>
<dbReference type="EMBL" id="HACG01016916">
    <property type="protein sequence ID" value="CEK63781.1"/>
    <property type="molecule type" value="Transcribed_RNA"/>
</dbReference>
<name>A0A0B6Z764_9EUPU</name>
<dbReference type="GO" id="GO:0030864">
    <property type="term" value="C:cortical actin cytoskeleton"/>
    <property type="evidence" value="ECO:0007669"/>
    <property type="project" value="TreeGrafter"/>
</dbReference>
<dbReference type="PANTHER" id="PTHR10829">
    <property type="entry name" value="CORTACTIN AND DREBRIN"/>
    <property type="match status" value="1"/>
</dbReference>
<dbReference type="GO" id="GO:0051015">
    <property type="term" value="F:actin filament binding"/>
    <property type="evidence" value="ECO:0007669"/>
    <property type="project" value="TreeGrafter"/>
</dbReference>
<evidence type="ECO:0000256" key="4">
    <source>
        <dbReference type="ARBA" id="ARBA00023212"/>
    </source>
</evidence>
<evidence type="ECO:0000256" key="1">
    <source>
        <dbReference type="ARBA" id="ARBA00004245"/>
    </source>
</evidence>
<comment type="similarity">
    <text evidence="5">Belongs to the actin-binding proteins ADF family. Coactosin subfamily.</text>
</comment>
<feature type="domain" description="ADF-H" evidence="9">
    <location>
        <begin position="1"/>
        <end position="129"/>
    </location>
</feature>
<protein>
    <recommendedName>
        <fullName evidence="8">Coactosin-like protein</fullName>
    </recommendedName>
</protein>
<dbReference type="AlphaFoldDB" id="A0A0B6Z764"/>
<comment type="subunit">
    <text evidence="7">Interacts with 5-lipoxygenase (ALOX5/5LO) in a calcium-independent manner. Binds to F-actin with a stoichiometry of 1:2.</text>
</comment>
<dbReference type="SMART" id="SM00102">
    <property type="entry name" value="ADF"/>
    <property type="match status" value="1"/>
</dbReference>
<reference evidence="10" key="1">
    <citation type="submission" date="2014-12" db="EMBL/GenBank/DDBJ databases">
        <title>Insight into the proteome of Arion vulgaris.</title>
        <authorList>
            <person name="Aradska J."/>
            <person name="Bulat T."/>
            <person name="Smidak R."/>
            <person name="Sarate P."/>
            <person name="Gangsoo J."/>
            <person name="Sialana F."/>
            <person name="Bilban M."/>
            <person name="Lubec G."/>
        </authorList>
    </citation>
    <scope>NUCLEOTIDE SEQUENCE</scope>
    <source>
        <tissue evidence="10">Skin</tissue>
    </source>
</reference>
<sequence length="142" mass="15935">MTTIDKNSTLNAYDEVRADNSEIIWLTLKFSGQEIKLDKTGDDFEEFVHQFTDDERIFGYVRVVTGDELSKRAKFVFITWIGKDVSPIKKAKAGVDKTLVKNIIKNYALEVMAEDHEDIKLEALKNLLAKVGGANYGTGVSS</sequence>
<evidence type="ECO:0000256" key="8">
    <source>
        <dbReference type="ARBA" id="ARBA00068121"/>
    </source>
</evidence>
<dbReference type="SUPFAM" id="SSF55753">
    <property type="entry name" value="Actin depolymerizing proteins"/>
    <property type="match status" value="1"/>
</dbReference>
<dbReference type="PROSITE" id="PS51263">
    <property type="entry name" value="ADF_H"/>
    <property type="match status" value="1"/>
</dbReference>
<dbReference type="GO" id="GO:0005884">
    <property type="term" value="C:actin filament"/>
    <property type="evidence" value="ECO:0007669"/>
    <property type="project" value="TreeGrafter"/>
</dbReference>
<dbReference type="Pfam" id="PF00241">
    <property type="entry name" value="Cofilin_ADF"/>
    <property type="match status" value="1"/>
</dbReference>
<keyword evidence="2" id="KW-0963">Cytoplasm</keyword>
<dbReference type="InterPro" id="IPR029006">
    <property type="entry name" value="ADF-H/Gelsolin-like_dom_sf"/>
</dbReference>
<dbReference type="GO" id="GO:0030833">
    <property type="term" value="P:regulation of actin filament polymerization"/>
    <property type="evidence" value="ECO:0007669"/>
    <property type="project" value="TreeGrafter"/>
</dbReference>
<evidence type="ECO:0000256" key="6">
    <source>
        <dbReference type="ARBA" id="ARBA00058385"/>
    </source>
</evidence>
<keyword evidence="4" id="KW-0206">Cytoskeleton</keyword>
<accession>A0A0B6Z764</accession>
<evidence type="ECO:0000256" key="2">
    <source>
        <dbReference type="ARBA" id="ARBA00022490"/>
    </source>
</evidence>
<keyword evidence="3" id="KW-0009">Actin-binding</keyword>
<dbReference type="Gene3D" id="3.40.20.10">
    <property type="entry name" value="Severin"/>
    <property type="match status" value="1"/>
</dbReference>
<gene>
    <name evidence="10" type="primary">ORF49456</name>
</gene>
<evidence type="ECO:0000256" key="7">
    <source>
        <dbReference type="ARBA" id="ARBA00062335"/>
    </source>
</evidence>